<gene>
    <name evidence="4" type="ORF">IZT61_19565</name>
</gene>
<proteinExistence type="predicted"/>
<keyword evidence="2" id="KW-0472">Membrane</keyword>
<keyword evidence="2" id="KW-0812">Transmembrane</keyword>
<dbReference type="EMBL" id="CP064939">
    <property type="protein sequence ID" value="QPH39222.1"/>
    <property type="molecule type" value="Genomic_DNA"/>
</dbReference>
<dbReference type="Pfam" id="PF26002">
    <property type="entry name" value="Beta-barrel_AprE"/>
    <property type="match status" value="1"/>
</dbReference>
<organism evidence="4 5">
    <name type="scientific">Pedobacter endophyticus</name>
    <dbReference type="NCBI Taxonomy" id="2789740"/>
    <lineage>
        <taxon>Bacteria</taxon>
        <taxon>Pseudomonadati</taxon>
        <taxon>Bacteroidota</taxon>
        <taxon>Sphingobacteriia</taxon>
        <taxon>Sphingobacteriales</taxon>
        <taxon>Sphingobacteriaceae</taxon>
        <taxon>Pedobacter</taxon>
    </lineage>
</organism>
<dbReference type="PRINTS" id="PR01490">
    <property type="entry name" value="RTXTOXIND"/>
</dbReference>
<dbReference type="PANTHER" id="PTHR30386:SF28">
    <property type="entry name" value="EXPORTED PROTEIN"/>
    <property type="match status" value="1"/>
</dbReference>
<accession>A0A7S9KYK5</accession>
<evidence type="ECO:0000256" key="2">
    <source>
        <dbReference type="SAM" id="Phobius"/>
    </source>
</evidence>
<feature type="domain" description="AprE-like beta-barrel" evidence="3">
    <location>
        <begin position="328"/>
        <end position="410"/>
    </location>
</feature>
<sequence length="429" mass="49304">MPEHEHISIEINSEEIQEIIAAVPDWIIRWGITLVFFVLGGIILLSAFIEYPDIVKVNLKVNSLNAPKAVFSKQSGKLISLLVEDGQKVTKNQLLAFFESTADPNDVLKLSEKLKEIQNDIFNLNNQQVFKLPINLNLGEIQGNYQRFYQEYLQYQSTQKNGYYLSQMAFLERDLSAIKNLKSQILKQRQIQLKEYANSESEYRAYKQLYTKKVISRSEFIQQENKYLAAKYPLQQTETSVLNNTSSYIAKEKELAELRNTITQQQAKFVQALNQCITECEAWTQQHILRAPIAGKVSFAGILQQNQNIASNQEVFIINPGNTDFFGEVQIPQYNMGKIHIGVRTLVKLQSYPFEQYGMIRGKLTYLSDAAYRDSVFIAKVSFDKIENKESMHKIVLKNGMLAEAMIITEESSLLQRFFRNITKMIGNS</sequence>
<evidence type="ECO:0000256" key="1">
    <source>
        <dbReference type="SAM" id="Coils"/>
    </source>
</evidence>
<feature type="coiled-coil region" evidence="1">
    <location>
        <begin position="248"/>
        <end position="275"/>
    </location>
</feature>
<keyword evidence="5" id="KW-1185">Reference proteome</keyword>
<dbReference type="AlphaFoldDB" id="A0A7S9KYK5"/>
<dbReference type="PANTHER" id="PTHR30386">
    <property type="entry name" value="MEMBRANE FUSION SUBUNIT OF EMRAB-TOLC MULTIDRUG EFFLUX PUMP"/>
    <property type="match status" value="1"/>
</dbReference>
<reference evidence="4 5" key="1">
    <citation type="submission" date="2020-11" db="EMBL/GenBank/DDBJ databases">
        <title>Pedobacter endophytica, an endophytic bacteria isolated form Carex pumila.</title>
        <authorList>
            <person name="Peng Y."/>
            <person name="Jiang L."/>
            <person name="Lee J."/>
        </authorList>
    </citation>
    <scope>NUCLEOTIDE SEQUENCE [LARGE SCALE GENOMIC DNA]</scope>
    <source>
        <strain evidence="4 5">JBR3-12</strain>
    </source>
</reference>
<protein>
    <submittedName>
        <fullName evidence="4">HlyD family efflux transporter periplasmic adaptor subunit</fullName>
    </submittedName>
</protein>
<evidence type="ECO:0000313" key="5">
    <source>
        <dbReference type="Proteomes" id="UP000594759"/>
    </source>
</evidence>
<name>A0A7S9KYK5_9SPHI</name>
<dbReference type="KEGG" id="pex:IZT61_19565"/>
<feature type="transmembrane region" description="Helical" evidence="2">
    <location>
        <begin position="27"/>
        <end position="49"/>
    </location>
</feature>
<evidence type="ECO:0000259" key="3">
    <source>
        <dbReference type="Pfam" id="PF26002"/>
    </source>
</evidence>
<evidence type="ECO:0000313" key="4">
    <source>
        <dbReference type="EMBL" id="QPH39222.1"/>
    </source>
</evidence>
<dbReference type="InterPro" id="IPR058982">
    <property type="entry name" value="Beta-barrel_AprE"/>
</dbReference>
<dbReference type="RefSeq" id="WP_196098689.1">
    <property type="nucleotide sequence ID" value="NZ_CP064939.1"/>
</dbReference>
<dbReference type="InterPro" id="IPR050739">
    <property type="entry name" value="MFP"/>
</dbReference>
<dbReference type="Proteomes" id="UP000594759">
    <property type="component" value="Chromosome"/>
</dbReference>
<keyword evidence="1" id="KW-0175">Coiled coil</keyword>
<keyword evidence="2" id="KW-1133">Transmembrane helix</keyword>